<feature type="transmembrane region" description="Helical" evidence="1">
    <location>
        <begin position="276"/>
        <end position="295"/>
    </location>
</feature>
<evidence type="ECO:0000256" key="1">
    <source>
        <dbReference type="SAM" id="Phobius"/>
    </source>
</evidence>
<dbReference type="AlphaFoldDB" id="A0AAV9X0M4"/>
<evidence type="ECO:0000313" key="3">
    <source>
        <dbReference type="Proteomes" id="UP001365542"/>
    </source>
</evidence>
<evidence type="ECO:0000313" key="2">
    <source>
        <dbReference type="EMBL" id="KAK6531828.1"/>
    </source>
</evidence>
<organism evidence="2 3">
    <name type="scientific">Orbilia ellipsospora</name>
    <dbReference type="NCBI Taxonomy" id="2528407"/>
    <lineage>
        <taxon>Eukaryota</taxon>
        <taxon>Fungi</taxon>
        <taxon>Dikarya</taxon>
        <taxon>Ascomycota</taxon>
        <taxon>Pezizomycotina</taxon>
        <taxon>Orbiliomycetes</taxon>
        <taxon>Orbiliales</taxon>
        <taxon>Orbiliaceae</taxon>
        <taxon>Orbilia</taxon>
    </lineage>
</organism>
<protein>
    <submittedName>
        <fullName evidence="2">Uncharacterized protein</fullName>
    </submittedName>
</protein>
<feature type="transmembrane region" description="Helical" evidence="1">
    <location>
        <begin position="142"/>
        <end position="162"/>
    </location>
</feature>
<keyword evidence="1" id="KW-0472">Membrane</keyword>
<feature type="transmembrane region" description="Helical" evidence="1">
    <location>
        <begin position="250"/>
        <end position="270"/>
    </location>
</feature>
<accession>A0AAV9X0M4</accession>
<keyword evidence="3" id="KW-1185">Reference proteome</keyword>
<name>A0AAV9X0M4_9PEZI</name>
<comment type="caution">
    <text evidence="2">The sequence shown here is derived from an EMBL/GenBank/DDBJ whole genome shotgun (WGS) entry which is preliminary data.</text>
</comment>
<gene>
    <name evidence="2" type="ORF">TWF694_002993</name>
</gene>
<keyword evidence="1" id="KW-0812">Transmembrane</keyword>
<keyword evidence="1" id="KW-1133">Transmembrane helix</keyword>
<dbReference type="Proteomes" id="UP001365542">
    <property type="component" value="Unassembled WGS sequence"/>
</dbReference>
<proteinExistence type="predicted"/>
<dbReference type="EMBL" id="JAVHJO010000012">
    <property type="protein sequence ID" value="KAK6531828.1"/>
    <property type="molecule type" value="Genomic_DNA"/>
</dbReference>
<reference evidence="2 3" key="1">
    <citation type="submission" date="2019-10" db="EMBL/GenBank/DDBJ databases">
        <authorList>
            <person name="Palmer J.M."/>
        </authorList>
    </citation>
    <scope>NUCLEOTIDE SEQUENCE [LARGE SCALE GENOMIC DNA]</scope>
    <source>
        <strain evidence="2 3">TWF694</strain>
    </source>
</reference>
<feature type="transmembrane region" description="Helical" evidence="1">
    <location>
        <begin position="168"/>
        <end position="189"/>
    </location>
</feature>
<sequence>MWVQQLFQPFGPFSNVLQVPEILSKVIATMNASGWQFDVSSFMVLVGEGEEYNYRLMRRSVLECFAAAPIAGIQSYIHSTSSLAEATGLTYFSPSGMKSAPLRNMRLMRSIHQKSLLRDGNCNVYEIPVEPVPQRRINFSRLGMATWVLFTWSCLIGVFLAISRTEKLTWIGYTNVFGFVGCSIFLRLLDRYCMVVVEQETTDPDSDDAIFILGRRNSCFVLRGRRQDLAERTGYGLKQREGILAKAAEWAMRLSTLIFILFIFITIPNGTTSDQVAFIIVNIIGQVNVVLLQYLKSASYFSKLKLRKELKMETRTHVNGFLIREFGEGRWIDASGLLPQTPAWDAFRKTVAQYDPKDKDDREIYKECLLKA</sequence>